<keyword evidence="2" id="KW-1133">Transmembrane helix</keyword>
<feature type="transmembrane region" description="Helical" evidence="2">
    <location>
        <begin position="23"/>
        <end position="43"/>
    </location>
</feature>
<gene>
    <name evidence="3" type="ORF">OA50_01408</name>
</gene>
<proteinExistence type="predicted"/>
<feature type="region of interest" description="Disordered" evidence="1">
    <location>
        <begin position="44"/>
        <end position="65"/>
    </location>
</feature>
<keyword evidence="2" id="KW-0472">Membrane</keyword>
<sequence>MTTLDHHIHQAAPRSANAETSRLIAMIVTLAALTFMGLAALTAPASAPDPQGWYGNSASMQRLDG</sequence>
<evidence type="ECO:0000313" key="3">
    <source>
        <dbReference type="EMBL" id="KHQ54178.1"/>
    </source>
</evidence>
<name>A0A0B3S599_9RHOB</name>
<dbReference type="EMBL" id="JSUQ01000004">
    <property type="protein sequence ID" value="KHQ54178.1"/>
    <property type="molecule type" value="Genomic_DNA"/>
</dbReference>
<evidence type="ECO:0000313" key="4">
    <source>
        <dbReference type="Proteomes" id="UP000030960"/>
    </source>
</evidence>
<dbReference type="Proteomes" id="UP000030960">
    <property type="component" value="Unassembled WGS sequence"/>
</dbReference>
<dbReference type="RefSeq" id="WP_043139015.1">
    <property type="nucleotide sequence ID" value="NZ_JSUQ01000004.1"/>
</dbReference>
<keyword evidence="2" id="KW-0812">Transmembrane</keyword>
<keyword evidence="4" id="KW-1185">Reference proteome</keyword>
<accession>A0A0B3S599</accession>
<dbReference type="AlphaFoldDB" id="A0A0B3S599"/>
<feature type="compositionally biased region" description="Polar residues" evidence="1">
    <location>
        <begin position="54"/>
        <end position="65"/>
    </location>
</feature>
<evidence type="ECO:0000256" key="2">
    <source>
        <dbReference type="SAM" id="Phobius"/>
    </source>
</evidence>
<evidence type="ECO:0000256" key="1">
    <source>
        <dbReference type="SAM" id="MobiDB-lite"/>
    </source>
</evidence>
<organism evidence="3 4">
    <name type="scientific">Mameliella alba</name>
    <dbReference type="NCBI Taxonomy" id="561184"/>
    <lineage>
        <taxon>Bacteria</taxon>
        <taxon>Pseudomonadati</taxon>
        <taxon>Pseudomonadota</taxon>
        <taxon>Alphaproteobacteria</taxon>
        <taxon>Rhodobacterales</taxon>
        <taxon>Roseobacteraceae</taxon>
        <taxon>Mameliella</taxon>
    </lineage>
</organism>
<reference evidence="3 4" key="1">
    <citation type="submission" date="2014-10" db="EMBL/GenBank/DDBJ databases">
        <title>Genome sequence of Ponticoccus sp. strain UMTAT08 isolated from clonal culture of toxic dinoflagellate Alexandrium tamiyavanichii.</title>
        <authorList>
            <person name="Gan H.Y."/>
            <person name="Muhd D.-D."/>
            <person name="Mohd Noor M.E."/>
            <person name="Yeong Y.S."/>
            <person name="Usup G."/>
        </authorList>
    </citation>
    <scope>NUCLEOTIDE SEQUENCE [LARGE SCALE GENOMIC DNA]</scope>
    <source>
        <strain evidence="3 4">UMTAT08</strain>
    </source>
</reference>
<comment type="caution">
    <text evidence="3">The sequence shown here is derived from an EMBL/GenBank/DDBJ whole genome shotgun (WGS) entry which is preliminary data.</text>
</comment>
<protein>
    <submittedName>
        <fullName evidence="3">Uncharacterized protein</fullName>
    </submittedName>
</protein>